<keyword evidence="1 10" id="KW-1003">Cell membrane</keyword>
<keyword evidence="9 10" id="KW-0961">Cell wall biogenesis/degradation</keyword>
<evidence type="ECO:0000259" key="11">
    <source>
        <dbReference type="Pfam" id="PF03033"/>
    </source>
</evidence>
<keyword evidence="5 10" id="KW-0133">Cell shape</keyword>
<evidence type="ECO:0000259" key="12">
    <source>
        <dbReference type="Pfam" id="PF04101"/>
    </source>
</evidence>
<dbReference type="PANTHER" id="PTHR21015:SF27">
    <property type="entry name" value="UDP-N-ACETYLGLUCOSAMINE--N-ACETYLMURAMYL-(PENTAPEPTIDE) PYROPHOSPHORYL-UNDECAPRENOL N-ACETYLGLUCOSAMINE TRANSFERASE"/>
    <property type="match status" value="1"/>
</dbReference>
<dbReference type="HAMAP" id="MF_00033">
    <property type="entry name" value="MurG"/>
    <property type="match status" value="1"/>
</dbReference>
<comment type="similarity">
    <text evidence="10">Belongs to the glycosyltransferase 28 family. MurG subfamily.</text>
</comment>
<evidence type="ECO:0000256" key="9">
    <source>
        <dbReference type="ARBA" id="ARBA00023316"/>
    </source>
</evidence>
<dbReference type="SUPFAM" id="SSF53756">
    <property type="entry name" value="UDP-Glycosyltransferase/glycogen phosphorylase"/>
    <property type="match status" value="1"/>
</dbReference>
<dbReference type="RefSeq" id="WP_101644322.1">
    <property type="nucleotide sequence ID" value="NZ_PGUY01000053.1"/>
</dbReference>
<comment type="subcellular location">
    <subcellularLocation>
        <location evidence="10">Cell membrane</location>
        <topology evidence="10">Peripheral membrane protein</topology>
        <orientation evidence="10">Cytoplasmic side</orientation>
    </subcellularLocation>
</comment>
<name>A0A2N5M305_9BACI</name>
<dbReference type="PANTHER" id="PTHR21015">
    <property type="entry name" value="UDP-N-ACETYLGLUCOSAMINE--N-ACETYLMURAMYL-(PENTAPEPTIDE) PYROPHOSPHORYL-UNDECAPRENOL N-ACETYLGLUCOSAMINE TRANSFERASE 1"/>
    <property type="match status" value="1"/>
</dbReference>
<keyword evidence="8 10" id="KW-0131">Cell cycle</keyword>
<organism evidence="13 14">
    <name type="scientific">Peribacillus deserti</name>
    <dbReference type="NCBI Taxonomy" id="673318"/>
    <lineage>
        <taxon>Bacteria</taxon>
        <taxon>Bacillati</taxon>
        <taxon>Bacillota</taxon>
        <taxon>Bacilli</taxon>
        <taxon>Bacillales</taxon>
        <taxon>Bacillaceae</taxon>
        <taxon>Peribacillus</taxon>
    </lineage>
</organism>
<comment type="caution">
    <text evidence="10">Lacks conserved residue(s) required for the propagation of feature annotation.</text>
</comment>
<dbReference type="GO" id="GO:0051991">
    <property type="term" value="F:UDP-N-acetyl-D-glucosamine:N-acetylmuramoyl-L-alanyl-D-glutamyl-meso-2,6-diaminopimelyl-D-alanyl-D-alanine-diphosphoundecaprenol 4-beta-N-acetylglucosaminlytransferase activity"/>
    <property type="evidence" value="ECO:0007669"/>
    <property type="project" value="RHEA"/>
</dbReference>
<feature type="binding site" evidence="10">
    <location>
        <position position="291"/>
    </location>
    <ligand>
        <name>UDP-N-acetyl-alpha-D-glucosamine</name>
        <dbReference type="ChEBI" id="CHEBI:57705"/>
    </ligand>
</feature>
<dbReference type="Proteomes" id="UP000234748">
    <property type="component" value="Unassembled WGS sequence"/>
</dbReference>
<dbReference type="GO" id="GO:0050511">
    <property type="term" value="F:undecaprenyldiphospho-muramoylpentapeptide beta-N-acetylglucosaminyltransferase activity"/>
    <property type="evidence" value="ECO:0007669"/>
    <property type="project" value="UniProtKB-UniRule"/>
</dbReference>
<dbReference type="Gene3D" id="3.40.50.2000">
    <property type="entry name" value="Glycogen Phosphorylase B"/>
    <property type="match status" value="2"/>
</dbReference>
<dbReference type="InterPro" id="IPR004276">
    <property type="entry name" value="GlycoTrans_28_N"/>
</dbReference>
<keyword evidence="2 10" id="KW-0132">Cell division</keyword>
<feature type="binding site" evidence="10">
    <location>
        <position position="167"/>
    </location>
    <ligand>
        <name>UDP-N-acetyl-alpha-D-glucosamine</name>
        <dbReference type="ChEBI" id="CHEBI:57705"/>
    </ligand>
</feature>
<comment type="caution">
    <text evidence="13">The sequence shown here is derived from an EMBL/GenBank/DDBJ whole genome shotgun (WGS) entry which is preliminary data.</text>
</comment>
<evidence type="ECO:0000256" key="10">
    <source>
        <dbReference type="HAMAP-Rule" id="MF_00033"/>
    </source>
</evidence>
<dbReference type="EC" id="2.4.1.227" evidence="10"/>
<dbReference type="OrthoDB" id="9808936at2"/>
<dbReference type="Pfam" id="PF03033">
    <property type="entry name" value="Glyco_transf_28"/>
    <property type="match status" value="1"/>
</dbReference>
<dbReference type="InterPro" id="IPR006009">
    <property type="entry name" value="GlcNAc_MurG"/>
</dbReference>
<dbReference type="GO" id="GO:0051301">
    <property type="term" value="P:cell division"/>
    <property type="evidence" value="ECO:0007669"/>
    <property type="project" value="UniProtKB-KW"/>
</dbReference>
<evidence type="ECO:0000256" key="7">
    <source>
        <dbReference type="ARBA" id="ARBA00023136"/>
    </source>
</evidence>
<feature type="domain" description="Glycosyl transferase family 28 C-terminal" evidence="12">
    <location>
        <begin position="191"/>
        <end position="342"/>
    </location>
</feature>
<evidence type="ECO:0000256" key="3">
    <source>
        <dbReference type="ARBA" id="ARBA00022676"/>
    </source>
</evidence>
<keyword evidence="4 10" id="KW-0808">Transferase</keyword>
<accession>A0A2N5M305</accession>
<dbReference type="GO" id="GO:0009252">
    <property type="term" value="P:peptidoglycan biosynthetic process"/>
    <property type="evidence" value="ECO:0007669"/>
    <property type="project" value="UniProtKB-UniRule"/>
</dbReference>
<dbReference type="GO" id="GO:0008360">
    <property type="term" value="P:regulation of cell shape"/>
    <property type="evidence" value="ECO:0007669"/>
    <property type="project" value="UniProtKB-KW"/>
</dbReference>
<evidence type="ECO:0000256" key="8">
    <source>
        <dbReference type="ARBA" id="ARBA00023306"/>
    </source>
</evidence>
<keyword evidence="6 10" id="KW-0573">Peptidoglycan synthesis</keyword>
<dbReference type="EMBL" id="PGUY01000053">
    <property type="protein sequence ID" value="PLT28705.1"/>
    <property type="molecule type" value="Genomic_DNA"/>
</dbReference>
<evidence type="ECO:0000256" key="4">
    <source>
        <dbReference type="ARBA" id="ARBA00022679"/>
    </source>
</evidence>
<reference evidence="13 14" key="1">
    <citation type="submission" date="2017-11" db="EMBL/GenBank/DDBJ databases">
        <title>Comparitive Functional Genomics of Dry Heat Resistant strains isolated from the Viking Spacecraft.</title>
        <authorList>
            <person name="Seuylemezian A."/>
            <person name="Cooper K."/>
            <person name="Vaishampayan P."/>
        </authorList>
    </citation>
    <scope>NUCLEOTIDE SEQUENCE [LARGE SCALE GENOMIC DNA]</scope>
    <source>
        <strain evidence="13 14">V1-29</strain>
    </source>
</reference>
<dbReference type="Pfam" id="PF04101">
    <property type="entry name" value="Glyco_tran_28_C"/>
    <property type="match status" value="1"/>
</dbReference>
<dbReference type="GO" id="GO:0005975">
    <property type="term" value="P:carbohydrate metabolic process"/>
    <property type="evidence" value="ECO:0007669"/>
    <property type="project" value="InterPro"/>
</dbReference>
<keyword evidence="14" id="KW-1185">Reference proteome</keyword>
<dbReference type="NCBIfam" id="NF009102">
    <property type="entry name" value="PRK12446.1"/>
    <property type="match status" value="1"/>
</dbReference>
<gene>
    <name evidence="10" type="primary">murG</name>
    <name evidence="13" type="ORF">CUU66_17000</name>
</gene>
<evidence type="ECO:0000313" key="13">
    <source>
        <dbReference type="EMBL" id="PLT28705.1"/>
    </source>
</evidence>
<proteinExistence type="inferred from homology"/>
<feature type="binding site" evidence="10">
    <location>
        <begin position="12"/>
        <end position="14"/>
    </location>
    <ligand>
        <name>UDP-N-acetyl-alpha-D-glucosamine</name>
        <dbReference type="ChEBI" id="CHEBI:57705"/>
    </ligand>
</feature>
<dbReference type="GO" id="GO:0005886">
    <property type="term" value="C:plasma membrane"/>
    <property type="evidence" value="ECO:0007669"/>
    <property type="project" value="UniProtKB-SubCell"/>
</dbReference>
<feature type="binding site" evidence="10">
    <location>
        <position position="197"/>
    </location>
    <ligand>
        <name>UDP-N-acetyl-alpha-D-glucosamine</name>
        <dbReference type="ChEBI" id="CHEBI:57705"/>
    </ligand>
</feature>
<dbReference type="AlphaFoldDB" id="A0A2N5M305"/>
<comment type="pathway">
    <text evidence="10">Cell wall biogenesis; peptidoglycan biosynthesis.</text>
</comment>
<dbReference type="GO" id="GO:0071555">
    <property type="term" value="P:cell wall organization"/>
    <property type="evidence" value="ECO:0007669"/>
    <property type="project" value="UniProtKB-KW"/>
</dbReference>
<dbReference type="InterPro" id="IPR007235">
    <property type="entry name" value="Glyco_trans_28_C"/>
</dbReference>
<evidence type="ECO:0000256" key="5">
    <source>
        <dbReference type="ARBA" id="ARBA00022960"/>
    </source>
</evidence>
<dbReference type="UniPathway" id="UPA00219"/>
<comment type="catalytic activity">
    <reaction evidence="10">
        <text>di-trans,octa-cis-undecaprenyl diphospho-N-acetyl-alpha-D-muramoyl-L-alanyl-D-glutamyl-meso-2,6-diaminopimeloyl-D-alanyl-D-alanine + UDP-N-acetyl-alpha-D-glucosamine = di-trans,octa-cis-undecaprenyl diphospho-[N-acetyl-alpha-D-glucosaminyl-(1-&gt;4)]-N-acetyl-alpha-D-muramoyl-L-alanyl-D-glutamyl-meso-2,6-diaminopimeloyl-D-alanyl-D-alanine + UDP + H(+)</text>
        <dbReference type="Rhea" id="RHEA:31227"/>
        <dbReference type="ChEBI" id="CHEBI:15378"/>
        <dbReference type="ChEBI" id="CHEBI:57705"/>
        <dbReference type="ChEBI" id="CHEBI:58223"/>
        <dbReference type="ChEBI" id="CHEBI:61387"/>
        <dbReference type="ChEBI" id="CHEBI:61388"/>
        <dbReference type="EC" id="2.4.1.227"/>
    </reaction>
</comment>
<dbReference type="CDD" id="cd03785">
    <property type="entry name" value="GT28_MurG"/>
    <property type="match status" value="1"/>
</dbReference>
<evidence type="ECO:0000256" key="1">
    <source>
        <dbReference type="ARBA" id="ARBA00022475"/>
    </source>
</evidence>
<comment type="function">
    <text evidence="10">Cell wall formation. Catalyzes the transfer of a GlcNAc subunit on undecaprenyl-pyrophosphoryl-MurNAc-pentapeptide (lipid intermediate I) to form undecaprenyl-pyrophosphoryl-MurNAc-(pentapeptide)GlcNAc (lipid intermediate II).</text>
</comment>
<evidence type="ECO:0000256" key="6">
    <source>
        <dbReference type="ARBA" id="ARBA00022984"/>
    </source>
</evidence>
<sequence>MKRKIVFTGGGSAGHVSVNAALIPEFQKNGWEIYYIGSRDGIEKSIITANFPEVQYLSVPVGKWRRYFSWKNFSDPVLVMKGFLEARRFLKKIKPDFIFSKGGFVSVPVVSAGRSLKIPVIIHESDYTPGLANKLVFPFSKAICTTFKETGQFLKGNKSIHVGAVLREGIFQGNAGKGRQLCGFTNTKPVLAVMGGSLGSFKINNLIEQNLTELIKHFNIIHFCGKGNVNGALRQDGYAPFEFVNEGLFDLVAAASIVVSRAGSNSIFEFLALKKPMLLIPLSAKASRGDQIINARSFEKAGYCRVIEEEQLTDELFLKELSYLSRNRGQIQKRMSQEKEFKRTNEMYELLVNQIDQQPDNRAL</sequence>
<keyword evidence="3 10" id="KW-0328">Glycosyltransferase</keyword>
<evidence type="ECO:0000256" key="2">
    <source>
        <dbReference type="ARBA" id="ARBA00022618"/>
    </source>
</evidence>
<keyword evidence="7 10" id="KW-0472">Membrane</keyword>
<protein>
    <recommendedName>
        <fullName evidence="10">UDP-N-acetylglucosamine--N-acetylmuramyl-(pentapeptide) pyrophosphoryl-undecaprenol N-acetylglucosamine transferase</fullName>
        <ecNumber evidence="10">2.4.1.227</ecNumber>
    </recommendedName>
    <alternativeName>
        <fullName evidence="10">Undecaprenyl-PP-MurNAc-pentapeptide-UDPGlcNAc GlcNAc transferase</fullName>
    </alternativeName>
</protein>
<evidence type="ECO:0000313" key="14">
    <source>
        <dbReference type="Proteomes" id="UP000234748"/>
    </source>
</evidence>
<feature type="domain" description="Glycosyltransferase family 28 N-terminal" evidence="11">
    <location>
        <begin position="5"/>
        <end position="143"/>
    </location>
</feature>